<dbReference type="PANTHER" id="PTHR37944">
    <property type="entry name" value="PORIN B"/>
    <property type="match status" value="1"/>
</dbReference>
<dbReference type="InterPro" id="IPR052932">
    <property type="entry name" value="OprB_Porin"/>
</dbReference>
<comment type="caution">
    <text evidence="3">The sequence shown here is derived from an EMBL/GenBank/DDBJ whole genome shotgun (WGS) entry which is preliminary data.</text>
</comment>
<dbReference type="Gene3D" id="2.40.160.180">
    <property type="entry name" value="Carbohydrate-selective porin OprB"/>
    <property type="match status" value="1"/>
</dbReference>
<dbReference type="GO" id="GO:0016020">
    <property type="term" value="C:membrane"/>
    <property type="evidence" value="ECO:0007669"/>
    <property type="project" value="InterPro"/>
</dbReference>
<gene>
    <name evidence="3" type="primary">oprB_2</name>
    <name evidence="3" type="ORF">CA13_27550</name>
</gene>
<reference evidence="3 4" key="1">
    <citation type="submission" date="2019-02" db="EMBL/GenBank/DDBJ databases">
        <title>Deep-cultivation of Planctomycetes and their phenomic and genomic characterization uncovers novel biology.</title>
        <authorList>
            <person name="Wiegand S."/>
            <person name="Jogler M."/>
            <person name="Boedeker C."/>
            <person name="Pinto D."/>
            <person name="Vollmers J."/>
            <person name="Rivas-Marin E."/>
            <person name="Kohn T."/>
            <person name="Peeters S.H."/>
            <person name="Heuer A."/>
            <person name="Rast P."/>
            <person name="Oberbeckmann S."/>
            <person name="Bunk B."/>
            <person name="Jeske O."/>
            <person name="Meyerdierks A."/>
            <person name="Storesund J.E."/>
            <person name="Kallscheuer N."/>
            <person name="Luecker S."/>
            <person name="Lage O.M."/>
            <person name="Pohl T."/>
            <person name="Merkel B.J."/>
            <person name="Hornburger P."/>
            <person name="Mueller R.-W."/>
            <person name="Bruemmer F."/>
            <person name="Labrenz M."/>
            <person name="Spormann A.M."/>
            <person name="Op Den Camp H."/>
            <person name="Overmann J."/>
            <person name="Amann R."/>
            <person name="Jetten M.S.M."/>
            <person name="Mascher T."/>
            <person name="Medema M.H."/>
            <person name="Devos D.P."/>
            <person name="Kaster A.-K."/>
            <person name="Ovreas L."/>
            <person name="Rohde M."/>
            <person name="Galperin M.Y."/>
            <person name="Jogler C."/>
        </authorList>
    </citation>
    <scope>NUCLEOTIDE SEQUENCE [LARGE SCALE GENOMIC DNA]</scope>
    <source>
        <strain evidence="3 4">CA13</strain>
    </source>
</reference>
<dbReference type="GO" id="GO:0015288">
    <property type="term" value="F:porin activity"/>
    <property type="evidence" value="ECO:0007669"/>
    <property type="project" value="InterPro"/>
</dbReference>
<dbReference type="Pfam" id="PF04966">
    <property type="entry name" value="OprB"/>
    <property type="match status" value="1"/>
</dbReference>
<dbReference type="Proteomes" id="UP000315010">
    <property type="component" value="Unassembled WGS sequence"/>
</dbReference>
<evidence type="ECO:0000313" key="4">
    <source>
        <dbReference type="Proteomes" id="UP000315010"/>
    </source>
</evidence>
<dbReference type="GO" id="GO:0008643">
    <property type="term" value="P:carbohydrate transport"/>
    <property type="evidence" value="ECO:0007669"/>
    <property type="project" value="InterPro"/>
</dbReference>
<evidence type="ECO:0000256" key="2">
    <source>
        <dbReference type="RuleBase" id="RU363072"/>
    </source>
</evidence>
<dbReference type="InterPro" id="IPR007049">
    <property type="entry name" value="Carb-sel_porin_OprB"/>
</dbReference>
<protein>
    <submittedName>
        <fullName evidence="3">Porin B</fullName>
    </submittedName>
</protein>
<name>A0A5C5Z430_9BACT</name>
<proteinExistence type="inferred from homology"/>
<organism evidence="3 4">
    <name type="scientific">Novipirellula herctigrandis</name>
    <dbReference type="NCBI Taxonomy" id="2527986"/>
    <lineage>
        <taxon>Bacteria</taxon>
        <taxon>Pseudomonadati</taxon>
        <taxon>Planctomycetota</taxon>
        <taxon>Planctomycetia</taxon>
        <taxon>Pirellulales</taxon>
        <taxon>Pirellulaceae</taxon>
        <taxon>Novipirellula</taxon>
    </lineage>
</organism>
<dbReference type="AlphaFoldDB" id="A0A5C5Z430"/>
<dbReference type="PANTHER" id="PTHR37944:SF1">
    <property type="entry name" value="PORIN B"/>
    <property type="match status" value="1"/>
</dbReference>
<sequence length="447" mass="48628">MCGKQSLAAARPVEKRSGSSCLRRRSLRDAADESSRSLRSLLWFTMRSFLTVTVLTLCILSRSAMAQCDDSARDEHGLLPFLGRVSSECLGGDGPVTVEPVYYGEVFTNARGGITTNGATQYEGLLDLAMTVELDKTQLPLPGRFFLLAQNTHGRGLTEDFIGDTQVLSNIDSGDNIMQVSEYWWEFGLLGDDVTLRLGKQDVNSEFLLVEMAEDFIQSSFGLSPSSAGLPTYPDPSMAAVLLSQLTDQTRLKLGIWDGLASGGSWGFSDNDVILLIGELEHKYSLDGGRLPGIFELGLAYNSDGIVDGEQFPSEWGYYLQWQQLVFRERPCDPADSQGLGIFALYLPRFGGGPVTASPLEVIEESAAAGFVYRGLLPGRDEDVIGAGIAWTQLNLGGTNRETVVETFYKAQVTDTVSVQPDIQYIASPSGIYDDALTVGLRFTVTP</sequence>
<dbReference type="EMBL" id="SJPJ01000001">
    <property type="protein sequence ID" value="TWT81303.1"/>
    <property type="molecule type" value="Genomic_DNA"/>
</dbReference>
<keyword evidence="4" id="KW-1185">Reference proteome</keyword>
<dbReference type="OrthoDB" id="260073at2"/>
<dbReference type="InterPro" id="IPR038673">
    <property type="entry name" value="OprB_sf"/>
</dbReference>
<accession>A0A5C5Z430</accession>
<evidence type="ECO:0000313" key="3">
    <source>
        <dbReference type="EMBL" id="TWT81303.1"/>
    </source>
</evidence>
<comment type="similarity">
    <text evidence="1 2">Belongs to the OprB family.</text>
</comment>
<evidence type="ECO:0000256" key="1">
    <source>
        <dbReference type="ARBA" id="ARBA00008769"/>
    </source>
</evidence>